<gene>
    <name evidence="2" type="ORF">CTHT_0026340</name>
</gene>
<dbReference type="eggNOG" id="ENOG502SG4F">
    <property type="taxonomic scope" value="Eukaryota"/>
</dbReference>
<keyword evidence="3" id="KW-1185">Reference proteome</keyword>
<reference evidence="2 3" key="1">
    <citation type="journal article" date="2011" name="Cell">
        <title>Insight into structure and assembly of the nuclear pore complex by utilizing the genome of a eukaryotic thermophile.</title>
        <authorList>
            <person name="Amlacher S."/>
            <person name="Sarges P."/>
            <person name="Flemming D."/>
            <person name="van Noort V."/>
            <person name="Kunze R."/>
            <person name="Devos D.P."/>
            <person name="Arumugam M."/>
            <person name="Bork P."/>
            <person name="Hurt E."/>
        </authorList>
    </citation>
    <scope>NUCLEOTIDE SEQUENCE [LARGE SCALE GENOMIC DNA]</scope>
    <source>
        <strain evidence="3">DSM 1495 / CBS 144.50 / IMI 039719</strain>
    </source>
</reference>
<feature type="compositionally biased region" description="Acidic residues" evidence="1">
    <location>
        <begin position="619"/>
        <end position="634"/>
    </location>
</feature>
<dbReference type="GeneID" id="18256672"/>
<feature type="compositionally biased region" description="Acidic residues" evidence="1">
    <location>
        <begin position="858"/>
        <end position="877"/>
    </location>
</feature>
<feature type="compositionally biased region" description="Basic and acidic residues" evidence="1">
    <location>
        <begin position="450"/>
        <end position="465"/>
    </location>
</feature>
<dbReference type="OrthoDB" id="5339076at2759"/>
<feature type="compositionally biased region" description="Acidic residues" evidence="1">
    <location>
        <begin position="485"/>
        <end position="495"/>
    </location>
</feature>
<organism evidence="3">
    <name type="scientific">Chaetomium thermophilum (strain DSM 1495 / CBS 144.50 / IMI 039719)</name>
    <name type="common">Thermochaetoides thermophila</name>
    <dbReference type="NCBI Taxonomy" id="759272"/>
    <lineage>
        <taxon>Eukaryota</taxon>
        <taxon>Fungi</taxon>
        <taxon>Dikarya</taxon>
        <taxon>Ascomycota</taxon>
        <taxon>Pezizomycotina</taxon>
        <taxon>Sordariomycetes</taxon>
        <taxon>Sordariomycetidae</taxon>
        <taxon>Sordariales</taxon>
        <taxon>Chaetomiaceae</taxon>
        <taxon>Thermochaetoides</taxon>
    </lineage>
</organism>
<dbReference type="KEGG" id="cthr:CTHT_0026340"/>
<sequence length="925" mass="103459">MNMMGLAVEQTVPDQLDYDISYELPSNADVGGDGVELDVGVATTTGQDNAVVENEHAIDLDASSSAIDDGQRDAEPQPKSNPSETEVSQEDVYLTVSQDYQDEIGYEEEYVEVADVHLDVVSTDAAVADAASLEDHVQAAQPTQEFDGGRNEDHHQSYDEDHEEYYEEKEEHYELADEESCQENQAAGETRNPEDHDEIAEAQEHSDDTEKENAGACPDDDDEPAGVHEKRHYSIDDIDKAMEDLAESIAELPDIEVIYNDACYSLFGHPDDDPETYFLSDPKELDLPLSEFLAALRTVISNEISVTDEVVIGFEPLGLEFGERSNEKFLQRTFREILDCHRALVSKDPSISSEPVIYLMVRRDSEEHFVELLADAGLLEYSDQDSSMSPEEAVTAELSAVEQSEQESPESEYPEERDETHCQATAGNDRTDMRHMKTHDESKVPAAPAKETEAHEADYKIHDYVEAPEAPTKPAKDSYETETAAGDEQEYLEEQYPEHGGEEECEEREEYEEHEEHEGQDPEEIVGNEDRQAHEWHEEVKGEAEHNMPPHDDTALSTDHEQQQPPEMETAHEEADDAHDRYAELEAADHNAVHDELGQYDQQLGPNGKEDPAFLDPLSDLDGDWDTDYADDCTDIPSSPSQEDKVGQNVTASVQTGVADRKPELPLIETDVDSSEPHHYFLPNMVFNNQPWPAQRPVGRLSYLRLASRRSHSRCDSLESGSSVLSNMSEISMALSRDTDANRSAFEADDIELAVDEEPMLSVIQEEYEHEQHSSVYEAAVNAENYQQNTARHHPFDQHGEQPAAAMEDISVSTSTTLDDDQIGYEDEAAEESRKPEEDASAHQLADDNDEEPHGEIDWENDSEEDEDEEEQVEGTDEAVGYDAKGVDLTPGSFAGKRQRANEEEGLADETGMPASPPLKRARQY</sequence>
<feature type="compositionally biased region" description="Basic and acidic residues" evidence="1">
    <location>
        <begin position="429"/>
        <end position="443"/>
    </location>
</feature>
<feature type="compositionally biased region" description="Acidic residues" evidence="1">
    <location>
        <begin position="503"/>
        <end position="513"/>
    </location>
</feature>
<proteinExistence type="predicted"/>
<feature type="region of interest" description="Disordered" evidence="1">
    <location>
        <begin position="60"/>
        <end position="93"/>
    </location>
</feature>
<dbReference type="RefSeq" id="XP_006693092.1">
    <property type="nucleotide sequence ID" value="XM_006693029.1"/>
</dbReference>
<feature type="region of interest" description="Disordered" evidence="1">
    <location>
        <begin position="135"/>
        <end position="227"/>
    </location>
</feature>
<protein>
    <submittedName>
        <fullName evidence="2">Uncharacterized protein</fullName>
    </submittedName>
</protein>
<dbReference type="OMA" id="RLCHNDG"/>
<evidence type="ECO:0000256" key="1">
    <source>
        <dbReference type="SAM" id="MobiDB-lite"/>
    </source>
</evidence>
<evidence type="ECO:0000313" key="2">
    <source>
        <dbReference type="EMBL" id="EGS20796.1"/>
    </source>
</evidence>
<feature type="compositionally biased region" description="Basic and acidic residues" evidence="1">
    <location>
        <begin position="202"/>
        <end position="213"/>
    </location>
</feature>
<feature type="compositionally biased region" description="Basic and acidic residues" evidence="1">
    <location>
        <begin position="831"/>
        <end position="841"/>
    </location>
</feature>
<feature type="region of interest" description="Disordered" evidence="1">
    <location>
        <begin position="383"/>
        <end position="665"/>
    </location>
</feature>
<accession>G0S6I5</accession>
<feature type="compositionally biased region" description="Acidic residues" evidence="1">
    <location>
        <begin position="404"/>
        <end position="417"/>
    </location>
</feature>
<feature type="compositionally biased region" description="Basic and acidic residues" evidence="1">
    <location>
        <begin position="147"/>
        <end position="159"/>
    </location>
</feature>
<dbReference type="AlphaFoldDB" id="G0S6I5"/>
<name>G0S6I5_CHATD</name>
<feature type="compositionally biased region" description="Basic and acidic residues" evidence="1">
    <location>
        <begin position="528"/>
        <end position="562"/>
    </location>
</feature>
<evidence type="ECO:0000313" key="3">
    <source>
        <dbReference type="Proteomes" id="UP000008066"/>
    </source>
</evidence>
<feature type="compositionally biased region" description="Basic and acidic residues" evidence="1">
    <location>
        <begin position="569"/>
        <end position="597"/>
    </location>
</feature>
<dbReference type="EMBL" id="GL988041">
    <property type="protein sequence ID" value="EGS20796.1"/>
    <property type="molecule type" value="Genomic_DNA"/>
</dbReference>
<dbReference type="HOGENOM" id="CLU_369433_0_0_1"/>
<dbReference type="Proteomes" id="UP000008066">
    <property type="component" value="Unassembled WGS sequence"/>
</dbReference>
<feature type="compositionally biased region" description="Acidic residues" evidence="1">
    <location>
        <begin position="818"/>
        <end position="830"/>
    </location>
</feature>
<feature type="region of interest" description="Disordered" evidence="1">
    <location>
        <begin position="815"/>
        <end position="925"/>
    </location>
</feature>